<feature type="compositionally biased region" description="Basic residues" evidence="2">
    <location>
        <begin position="608"/>
        <end position="637"/>
    </location>
</feature>
<dbReference type="Proteomes" id="UP000218209">
    <property type="component" value="Unassembled WGS sequence"/>
</dbReference>
<sequence length="692" mass="74943">MVATPGACNATAVGSVWEQPVARVDGLQGTIALLLQTNERLQQDNVDLQRSVVTLQRDVCELQREAGRSVLGYGPFETTAVMVAFPVAAYSLVRDPTGEQAGANVSELTVYRQWRTAAACLLFWLGVTIAVNAQQLVAGWRGRDVLWLLALMLVPWAPLAGSARRTIASTLRVRRMVRDRGARNRLTAVLREFLHTGENNLSVTTVATALSEVPRLYHGVSMVMSFYESWHADGLASVGGLPVPVEHSTALVRLGEFCGRRARWLRIVSRFDPLLRMWSRPPVELEVSPFPRGDPADARGAPATAGGAARGEETPAVADLRPRFVPKANEPLVLDVIDLLQPGGTMAERRVRQLARRKTQGFFVDEPHCGLCVLAARAAVEAFLESSSRGHVGARADVWFRSIDMNDAVRFGSMNLLRVLRDAVFIDHDGRDVQSDRATSIRVLWLFFCLARSALGASSRLAPVATLLDDRFNSHPSLGTRELANEDLGALEPGKVYLHLGRPDVALFYHDSDLAEASRRKVDEDVRKALHLLSEKPPPSEKPPEHVGWPGFCDAAAAEADACGLAVAWPPFKRTCPTNSSADSSRDASAHEDSAAATPAAAATTPPRGRRRPPPRGRRQPPPGGRRRPPPRGRRPPPRGVGAPPPAGSAPPPPWGRRPPPRGGGAPPLLDEVTVVSDRAWRAAAARGAGRP</sequence>
<dbReference type="EMBL" id="KV919120">
    <property type="protein sequence ID" value="OSX71635.1"/>
    <property type="molecule type" value="Genomic_DNA"/>
</dbReference>
<name>A0A1X6NST1_PORUM</name>
<evidence type="ECO:0000256" key="2">
    <source>
        <dbReference type="SAM" id="MobiDB-lite"/>
    </source>
</evidence>
<feature type="compositionally biased region" description="Low complexity" evidence="2">
    <location>
        <begin position="298"/>
        <end position="307"/>
    </location>
</feature>
<evidence type="ECO:0000313" key="3">
    <source>
        <dbReference type="EMBL" id="OSX71635.1"/>
    </source>
</evidence>
<accession>A0A1X6NST1</accession>
<evidence type="ECO:0000256" key="1">
    <source>
        <dbReference type="SAM" id="Coils"/>
    </source>
</evidence>
<feature type="compositionally biased region" description="Basic and acidic residues" evidence="2">
    <location>
        <begin position="584"/>
        <end position="594"/>
    </location>
</feature>
<dbReference type="AlphaFoldDB" id="A0A1X6NST1"/>
<evidence type="ECO:0000313" key="4">
    <source>
        <dbReference type="Proteomes" id="UP000218209"/>
    </source>
</evidence>
<feature type="region of interest" description="Disordered" evidence="2">
    <location>
        <begin position="289"/>
        <end position="312"/>
    </location>
</feature>
<feature type="compositionally biased region" description="Pro residues" evidence="2">
    <location>
        <begin position="643"/>
        <end position="662"/>
    </location>
</feature>
<feature type="compositionally biased region" description="Low complexity" evidence="2">
    <location>
        <begin position="595"/>
        <end position="607"/>
    </location>
</feature>
<keyword evidence="4" id="KW-1185">Reference proteome</keyword>
<feature type="coiled-coil region" evidence="1">
    <location>
        <begin position="24"/>
        <end position="58"/>
    </location>
</feature>
<proteinExistence type="predicted"/>
<organism evidence="3 4">
    <name type="scientific">Porphyra umbilicalis</name>
    <name type="common">Purple laver</name>
    <name type="synonym">Red alga</name>
    <dbReference type="NCBI Taxonomy" id="2786"/>
    <lineage>
        <taxon>Eukaryota</taxon>
        <taxon>Rhodophyta</taxon>
        <taxon>Bangiophyceae</taxon>
        <taxon>Bangiales</taxon>
        <taxon>Bangiaceae</taxon>
        <taxon>Porphyra</taxon>
    </lineage>
</organism>
<keyword evidence="1" id="KW-0175">Coiled coil</keyword>
<protein>
    <submittedName>
        <fullName evidence="3">Uncharacterized protein</fullName>
    </submittedName>
</protein>
<reference evidence="3 4" key="1">
    <citation type="submission" date="2017-03" db="EMBL/GenBank/DDBJ databases">
        <title>WGS assembly of Porphyra umbilicalis.</title>
        <authorList>
            <person name="Brawley S.H."/>
            <person name="Blouin N.A."/>
            <person name="Ficko-Blean E."/>
            <person name="Wheeler G.L."/>
            <person name="Lohr M."/>
            <person name="Goodson H.V."/>
            <person name="Jenkins J.W."/>
            <person name="Blaby-Haas C.E."/>
            <person name="Helliwell K.E."/>
            <person name="Chan C."/>
            <person name="Marriage T."/>
            <person name="Bhattacharya D."/>
            <person name="Klein A.S."/>
            <person name="Badis Y."/>
            <person name="Brodie J."/>
            <person name="Cao Y."/>
            <person name="Collen J."/>
            <person name="Dittami S.M."/>
            <person name="Gachon C.M."/>
            <person name="Green B.R."/>
            <person name="Karpowicz S."/>
            <person name="Kim J.W."/>
            <person name="Kudahl U."/>
            <person name="Lin S."/>
            <person name="Michel G."/>
            <person name="Mittag M."/>
            <person name="Olson B.J."/>
            <person name="Pangilinan J."/>
            <person name="Peng Y."/>
            <person name="Qiu H."/>
            <person name="Shu S."/>
            <person name="Singer J.T."/>
            <person name="Smith A.G."/>
            <person name="Sprecher B.N."/>
            <person name="Wagner V."/>
            <person name="Wang W."/>
            <person name="Wang Z.-Y."/>
            <person name="Yan J."/>
            <person name="Yarish C."/>
            <person name="Zoeuner-Riek S."/>
            <person name="Zhuang Y."/>
            <person name="Zou Y."/>
            <person name="Lindquist E.A."/>
            <person name="Grimwood J."/>
            <person name="Barry K."/>
            <person name="Rokhsar D.S."/>
            <person name="Schmutz J."/>
            <person name="Stiller J.W."/>
            <person name="Grossman A.R."/>
            <person name="Prochnik S.E."/>
        </authorList>
    </citation>
    <scope>NUCLEOTIDE SEQUENCE [LARGE SCALE GENOMIC DNA]</scope>
    <source>
        <strain evidence="3">4086291</strain>
    </source>
</reference>
<feature type="region of interest" description="Disordered" evidence="2">
    <location>
        <begin position="576"/>
        <end position="670"/>
    </location>
</feature>
<gene>
    <name evidence="3" type="ORF">BU14_0517s0005</name>
</gene>